<dbReference type="Gene3D" id="3.10.105.10">
    <property type="entry name" value="Dipeptide-binding Protein, Domain 3"/>
    <property type="match status" value="1"/>
</dbReference>
<dbReference type="RefSeq" id="WP_369084727.1">
    <property type="nucleotide sequence ID" value="NZ_JBFSHR010000045.1"/>
</dbReference>
<keyword evidence="4" id="KW-0732">Signal</keyword>
<evidence type="ECO:0000313" key="6">
    <source>
        <dbReference type="EMBL" id="MEX6430298.1"/>
    </source>
</evidence>
<dbReference type="Pfam" id="PF00496">
    <property type="entry name" value="SBP_bac_5"/>
    <property type="match status" value="1"/>
</dbReference>
<dbReference type="Proteomes" id="UP001560267">
    <property type="component" value="Unassembled WGS sequence"/>
</dbReference>
<evidence type="ECO:0000256" key="2">
    <source>
        <dbReference type="ARBA" id="ARBA00005695"/>
    </source>
</evidence>
<keyword evidence="7" id="KW-1185">Reference proteome</keyword>
<evidence type="ECO:0000256" key="3">
    <source>
        <dbReference type="ARBA" id="ARBA00022448"/>
    </source>
</evidence>
<proteinExistence type="inferred from homology"/>
<protein>
    <submittedName>
        <fullName evidence="6">ABC transporter substrate-binding protein</fullName>
    </submittedName>
</protein>
<dbReference type="Gene3D" id="3.40.190.10">
    <property type="entry name" value="Periplasmic binding protein-like II"/>
    <property type="match status" value="1"/>
</dbReference>
<dbReference type="PANTHER" id="PTHR30290:SF10">
    <property type="entry name" value="PERIPLASMIC OLIGOPEPTIDE-BINDING PROTEIN-RELATED"/>
    <property type="match status" value="1"/>
</dbReference>
<evidence type="ECO:0000256" key="4">
    <source>
        <dbReference type="ARBA" id="ARBA00022729"/>
    </source>
</evidence>
<dbReference type="SUPFAM" id="SSF53850">
    <property type="entry name" value="Periplasmic binding protein-like II"/>
    <property type="match status" value="1"/>
</dbReference>
<dbReference type="InterPro" id="IPR039424">
    <property type="entry name" value="SBP_5"/>
</dbReference>
<evidence type="ECO:0000256" key="1">
    <source>
        <dbReference type="ARBA" id="ARBA00004196"/>
    </source>
</evidence>
<gene>
    <name evidence="6" type="ORF">AB6A68_10715</name>
</gene>
<dbReference type="PANTHER" id="PTHR30290">
    <property type="entry name" value="PERIPLASMIC BINDING COMPONENT OF ABC TRANSPORTER"/>
    <property type="match status" value="1"/>
</dbReference>
<accession>A0ABV3Y417</accession>
<comment type="caution">
    <text evidence="6">The sequence shown here is derived from an EMBL/GenBank/DDBJ whole genome shotgun (WGS) entry which is preliminary data.</text>
</comment>
<evidence type="ECO:0000313" key="7">
    <source>
        <dbReference type="Proteomes" id="UP001560267"/>
    </source>
</evidence>
<comment type="subcellular location">
    <subcellularLocation>
        <location evidence="1">Cell envelope</location>
    </subcellularLocation>
</comment>
<sequence>MWPALYSYGTATDPNALNTALSLANPPVFSNNNTVVTITLKRWKWSNGQPLTNADLVFFLDLLRYQKNQFADYVPGDIPDNIQSVTTSGTQTVVLHLTGSVNPVWFAKDQLDQLVPLPQQVWDKTSSSGAVGHNANTPAGAAAVLNYLSAQSKDTSTYATNPLWKVVDGPFELTSFNNTGAATFKVNPNYSGPKPTYKVFKEVPYTSDASEFSSLLAGNELQVGYVPSTDLATDSRVTAAGYKLMPTPFWEINFLSLNYISPQVGNIFKQLYVRQALQHLMNQNAVVKSLLSGTGGYPDYGPVPPQPSSPYVGSAEAASTYPYSIKDARALLTSHGWKIPASGAAVCASPGSGANQCGPGISAGQTLTFSLTYVSGASYLTGEMENFKSAAASAGIVINLTSAPFNALIAESGSPHASGPDIANWGAGFAWDFGEPYPTGGSIFASGHFLSYPVPSELRTLIAATHTASGSQAVNAMHAYSNYLSKQLPVIFQPVTYTTYAASNALQGVYFPPTGILYPQTWSYKK</sequence>
<reference evidence="6 7" key="1">
    <citation type="submission" date="2024-07" db="EMBL/GenBank/DDBJ databases">
        <title>Draft Genome Sequence of Ferrimicrobium acidiphilum Strain YE2023, Isolated from a Pulp of Bioleach Reactor.</title>
        <authorList>
            <person name="Elkina Y.A."/>
            <person name="Bulaeva A.G."/>
            <person name="Beletsky A.V."/>
            <person name="Mardanov A.V."/>
        </authorList>
    </citation>
    <scope>NUCLEOTIDE SEQUENCE [LARGE SCALE GENOMIC DNA]</scope>
    <source>
        <strain evidence="6 7">YE2023</strain>
    </source>
</reference>
<organism evidence="6 7">
    <name type="scientific">Ferrimicrobium acidiphilum</name>
    <dbReference type="NCBI Taxonomy" id="121039"/>
    <lineage>
        <taxon>Bacteria</taxon>
        <taxon>Bacillati</taxon>
        <taxon>Actinomycetota</taxon>
        <taxon>Acidimicrobiia</taxon>
        <taxon>Acidimicrobiales</taxon>
        <taxon>Acidimicrobiaceae</taxon>
        <taxon>Ferrimicrobium</taxon>
    </lineage>
</organism>
<comment type="similarity">
    <text evidence="2">Belongs to the bacterial solute-binding protein 5 family.</text>
</comment>
<evidence type="ECO:0000259" key="5">
    <source>
        <dbReference type="Pfam" id="PF00496"/>
    </source>
</evidence>
<dbReference type="EMBL" id="JBFSHR010000045">
    <property type="protein sequence ID" value="MEX6430298.1"/>
    <property type="molecule type" value="Genomic_DNA"/>
</dbReference>
<dbReference type="InterPro" id="IPR000914">
    <property type="entry name" value="SBP_5_dom"/>
</dbReference>
<keyword evidence="3" id="KW-0813">Transport</keyword>
<feature type="domain" description="Solute-binding protein family 5" evidence="5">
    <location>
        <begin position="24"/>
        <end position="429"/>
    </location>
</feature>
<name>A0ABV3Y417_9ACTN</name>